<evidence type="ECO:0000313" key="2">
    <source>
        <dbReference type="EMBL" id="MBU3867211.1"/>
    </source>
</evidence>
<sequence>MGKSKPDRPLDPGARSTRVTAHFLSRDAGPSVRSMAAETLDGLTAVVTGASSGVGAAAARQLAARGASVVVVGRAVTRTRAVADEVGGTALPADFARFSEVRELAQHLISRNPRIDILVNNAGVTSPKHQTTPDGHELTVQVNFLSPFLLTSLLQEKLLRAPSALVINTGSSLYRFGKLDPDDLDQNRRRYAQMRSYNASKLASVLHAAEINRRAPDTMTAVAFHPGTVRSGLDRDSALITAAKASRIGRRLTQSPEEGAEPIIKIATTDRGKLRNVFYNRLEPEPLRAPAADPDLAARLWQRAHELTHAPA</sequence>
<organism evidence="2 3">
    <name type="scientific">Streptomyces niphimycinicus</name>
    <dbReference type="NCBI Taxonomy" id="2842201"/>
    <lineage>
        <taxon>Bacteria</taxon>
        <taxon>Bacillati</taxon>
        <taxon>Actinomycetota</taxon>
        <taxon>Actinomycetes</taxon>
        <taxon>Kitasatosporales</taxon>
        <taxon>Streptomycetaceae</taxon>
        <taxon>Streptomyces</taxon>
    </lineage>
</organism>
<dbReference type="Proteomes" id="UP000720508">
    <property type="component" value="Unassembled WGS sequence"/>
</dbReference>
<accession>A0ABS6CKA0</accession>
<gene>
    <name evidence="2" type="ORF">KN815_25090</name>
</gene>
<dbReference type="PANTHER" id="PTHR43157:SF31">
    <property type="entry name" value="PHOSPHATIDYLINOSITOL-GLYCAN BIOSYNTHESIS CLASS F PROTEIN"/>
    <property type="match status" value="1"/>
</dbReference>
<dbReference type="RefSeq" id="WP_216344184.1">
    <property type="nucleotide sequence ID" value="NZ_JAHLEM010000289.1"/>
</dbReference>
<dbReference type="Pfam" id="PF00106">
    <property type="entry name" value="adh_short"/>
    <property type="match status" value="1"/>
</dbReference>
<keyword evidence="3" id="KW-1185">Reference proteome</keyword>
<dbReference type="PANTHER" id="PTHR43157">
    <property type="entry name" value="PHOSPHATIDYLINOSITOL-GLYCAN BIOSYNTHESIS CLASS F PROTEIN-RELATED"/>
    <property type="match status" value="1"/>
</dbReference>
<evidence type="ECO:0000313" key="3">
    <source>
        <dbReference type="Proteomes" id="UP000720508"/>
    </source>
</evidence>
<protein>
    <submittedName>
        <fullName evidence="2">SDR family NAD(P)-dependent oxidoreductase</fullName>
    </submittedName>
</protein>
<name>A0ABS6CKA0_9ACTN</name>
<reference evidence="2 3" key="1">
    <citation type="submission" date="2021-06" db="EMBL/GenBank/DDBJ databases">
        <authorList>
            <person name="Pan X."/>
        </authorList>
    </citation>
    <scope>NUCLEOTIDE SEQUENCE [LARGE SCALE GENOMIC DNA]</scope>
    <source>
        <strain evidence="2 3">4503</strain>
    </source>
</reference>
<proteinExistence type="predicted"/>
<dbReference type="EMBL" id="JAHLEM010000289">
    <property type="protein sequence ID" value="MBU3867211.1"/>
    <property type="molecule type" value="Genomic_DNA"/>
</dbReference>
<comment type="caution">
    <text evidence="2">The sequence shown here is derived from an EMBL/GenBank/DDBJ whole genome shotgun (WGS) entry which is preliminary data.</text>
</comment>
<keyword evidence="1" id="KW-0560">Oxidoreductase</keyword>
<evidence type="ECO:0000256" key="1">
    <source>
        <dbReference type="ARBA" id="ARBA00023002"/>
    </source>
</evidence>
<dbReference type="InterPro" id="IPR002347">
    <property type="entry name" value="SDR_fam"/>
</dbReference>